<evidence type="ECO:0000259" key="11">
    <source>
        <dbReference type="PROSITE" id="PS51760"/>
    </source>
</evidence>
<reference evidence="12 13" key="1">
    <citation type="submission" date="2018-07" db="EMBL/GenBank/DDBJ databases">
        <title>Desertimonas flava gen. nov. sp. nov.</title>
        <authorList>
            <person name="Liu S."/>
        </authorList>
    </citation>
    <scope>NUCLEOTIDE SEQUENCE [LARGE SCALE GENOMIC DNA]</scope>
    <source>
        <strain evidence="12 13">16Sb5-5</strain>
    </source>
</reference>
<protein>
    <recommendedName>
        <fullName evidence="3">endo-1,4-beta-xylanase</fullName>
        <ecNumber evidence="3">3.2.1.8</ecNumber>
    </recommendedName>
</protein>
<gene>
    <name evidence="12" type="ORF">DT076_10790</name>
</gene>
<evidence type="ECO:0000256" key="5">
    <source>
        <dbReference type="ARBA" id="ARBA00022729"/>
    </source>
</evidence>
<feature type="domain" description="GH10" evidence="11">
    <location>
        <begin position="81"/>
        <end position="401"/>
    </location>
</feature>
<evidence type="ECO:0000256" key="1">
    <source>
        <dbReference type="ARBA" id="ARBA00000681"/>
    </source>
</evidence>
<comment type="similarity">
    <text evidence="2">Belongs to the glycosyl hydrolase 10 (cellulase F) family.</text>
</comment>
<comment type="catalytic activity">
    <reaction evidence="1">
        <text>Endohydrolysis of (1-&gt;4)-beta-D-xylosidic linkages in xylans.</text>
        <dbReference type="EC" id="3.2.1.8"/>
    </reaction>
</comment>
<name>A0A367YWI6_9ACTN</name>
<dbReference type="GO" id="GO:0045493">
    <property type="term" value="P:xylan catabolic process"/>
    <property type="evidence" value="ECO:0007669"/>
    <property type="project" value="UniProtKB-KW"/>
</dbReference>
<dbReference type="PANTHER" id="PTHR31490:SF88">
    <property type="entry name" value="BETA-XYLANASE"/>
    <property type="match status" value="1"/>
</dbReference>
<dbReference type="SMART" id="SM00633">
    <property type="entry name" value="Glyco_10"/>
    <property type="match status" value="1"/>
</dbReference>
<dbReference type="InterPro" id="IPR001000">
    <property type="entry name" value="GH10_dom"/>
</dbReference>
<proteinExistence type="inferred from homology"/>
<evidence type="ECO:0000256" key="3">
    <source>
        <dbReference type="ARBA" id="ARBA00012590"/>
    </source>
</evidence>
<dbReference type="SUPFAM" id="SSF51445">
    <property type="entry name" value="(Trans)glycosidases"/>
    <property type="match status" value="1"/>
</dbReference>
<dbReference type="PROSITE" id="PS51760">
    <property type="entry name" value="GH10_2"/>
    <property type="match status" value="1"/>
</dbReference>
<dbReference type="EC" id="3.2.1.8" evidence="3"/>
<keyword evidence="13" id="KW-1185">Reference proteome</keyword>
<dbReference type="Pfam" id="PF00331">
    <property type="entry name" value="Glyco_hydro_10"/>
    <property type="match status" value="1"/>
</dbReference>
<evidence type="ECO:0000256" key="6">
    <source>
        <dbReference type="ARBA" id="ARBA00022801"/>
    </source>
</evidence>
<keyword evidence="4" id="KW-0858">Xylan degradation</keyword>
<organism evidence="12 13">
    <name type="scientific">Desertihabitans brevis</name>
    <dbReference type="NCBI Taxonomy" id="2268447"/>
    <lineage>
        <taxon>Bacteria</taxon>
        <taxon>Bacillati</taxon>
        <taxon>Actinomycetota</taxon>
        <taxon>Actinomycetes</taxon>
        <taxon>Propionibacteriales</taxon>
        <taxon>Propionibacteriaceae</taxon>
        <taxon>Desertihabitans</taxon>
    </lineage>
</organism>
<accession>A0A367YWI6</accession>
<keyword evidence="5" id="KW-0732">Signal</keyword>
<dbReference type="GO" id="GO:0031176">
    <property type="term" value="F:endo-1,4-beta-xylanase activity"/>
    <property type="evidence" value="ECO:0007669"/>
    <property type="project" value="UniProtKB-EC"/>
</dbReference>
<keyword evidence="7" id="KW-0119">Carbohydrate metabolism</keyword>
<dbReference type="InterPro" id="IPR006311">
    <property type="entry name" value="TAT_signal"/>
</dbReference>
<dbReference type="EMBL" id="QOUI01000006">
    <property type="protein sequence ID" value="RCK69372.1"/>
    <property type="molecule type" value="Genomic_DNA"/>
</dbReference>
<evidence type="ECO:0000256" key="2">
    <source>
        <dbReference type="ARBA" id="ARBA00007495"/>
    </source>
</evidence>
<sequence>MHWRKSIGTRIGTEPSAATTRPGQTGGALPRRTLLTGAAALAGGTVLAPTVSTATPRHDPAEAAGVPLWRLAADRGLAFGTAASTRLFEDEAYSRLVDEQAAVLFTEDDLLWYKLKPTPQAPLDFSYADALFARAAEQRQLVVAAHLVWDEGFGDGWAEDDLWGLTRRQARTLLHGTADAMVERYRGRVAGWIAANEVTDPEGDRGFRTDVPWYQTIGRSYVREVFERARDRDPGATLVLNEFGFETVNEYGDQPRDRQLATLQVIDTLLAQGTPVDALGVQAHLLAEDFAERFDPRAYRRFLSEVADRGLEVLVTELDVLDDGLPPDVSTRDRAVADVYARYLDATLDHHAVKAVLTFGLSDRHTWLEEDYPREDGAARRPLPWDEDLRPKPALRSLRRGLRAARRRRPLWTAGRR</sequence>
<evidence type="ECO:0000313" key="13">
    <source>
        <dbReference type="Proteomes" id="UP000252770"/>
    </source>
</evidence>
<dbReference type="Gene3D" id="3.20.20.80">
    <property type="entry name" value="Glycosidases"/>
    <property type="match status" value="1"/>
</dbReference>
<evidence type="ECO:0000256" key="7">
    <source>
        <dbReference type="ARBA" id="ARBA00023277"/>
    </source>
</evidence>
<dbReference type="PANTHER" id="PTHR31490">
    <property type="entry name" value="GLYCOSYL HYDROLASE"/>
    <property type="match status" value="1"/>
</dbReference>
<evidence type="ECO:0000256" key="9">
    <source>
        <dbReference type="ARBA" id="ARBA00023326"/>
    </source>
</evidence>
<evidence type="ECO:0000256" key="8">
    <source>
        <dbReference type="ARBA" id="ARBA00023295"/>
    </source>
</evidence>
<keyword evidence="6" id="KW-0378">Hydrolase</keyword>
<dbReference type="RefSeq" id="WP_114126690.1">
    <property type="nucleotide sequence ID" value="NZ_QOUI01000006.1"/>
</dbReference>
<evidence type="ECO:0000313" key="12">
    <source>
        <dbReference type="EMBL" id="RCK69372.1"/>
    </source>
</evidence>
<dbReference type="InterPro" id="IPR017853">
    <property type="entry name" value="GH"/>
</dbReference>
<dbReference type="AlphaFoldDB" id="A0A367YWI6"/>
<keyword evidence="8" id="KW-0326">Glycosidase</keyword>
<dbReference type="Proteomes" id="UP000252770">
    <property type="component" value="Unassembled WGS sequence"/>
</dbReference>
<keyword evidence="9" id="KW-0624">Polysaccharide degradation</keyword>
<feature type="region of interest" description="Disordered" evidence="10">
    <location>
        <begin position="1"/>
        <end position="30"/>
    </location>
</feature>
<comment type="caution">
    <text evidence="12">The sequence shown here is derived from an EMBL/GenBank/DDBJ whole genome shotgun (WGS) entry which is preliminary data.</text>
</comment>
<evidence type="ECO:0000256" key="4">
    <source>
        <dbReference type="ARBA" id="ARBA00022651"/>
    </source>
</evidence>
<evidence type="ECO:0000256" key="10">
    <source>
        <dbReference type="SAM" id="MobiDB-lite"/>
    </source>
</evidence>
<dbReference type="InterPro" id="IPR044846">
    <property type="entry name" value="GH10"/>
</dbReference>
<dbReference type="PROSITE" id="PS51318">
    <property type="entry name" value="TAT"/>
    <property type="match status" value="1"/>
</dbReference>